<name>A0ABQ5EVH3_9ASTR</name>
<evidence type="ECO:0000313" key="1">
    <source>
        <dbReference type="EMBL" id="GJT54507.1"/>
    </source>
</evidence>
<dbReference type="Proteomes" id="UP001151760">
    <property type="component" value="Unassembled WGS sequence"/>
</dbReference>
<proteinExistence type="predicted"/>
<protein>
    <recommendedName>
        <fullName evidence="3">Ribosomal protein S3</fullName>
    </recommendedName>
</protein>
<comment type="caution">
    <text evidence="1">The sequence shown here is derived from an EMBL/GenBank/DDBJ whole genome shotgun (WGS) entry which is preliminary data.</text>
</comment>
<gene>
    <name evidence="1" type="ORF">Tco_0989561</name>
</gene>
<sequence length="529" mass="58246">MNKASWSPDWGREAVSFLFAIVRFLKNSDPGEARHIKRRGSIPSRQVGGKKKDKSIQLLSLPRGEVGRVALTKCHSASSELQVKVNMKPLIEHGIMESRLRRRSWQLHVIIIRFLGSSDPGKLAISNDVAPYPQGRLTTTMYMYGVSKNYSSCCYIIIIAVVAKAVEAISVTLTKFHSKSFELQVKVDMKALIEQGFMESRLGRGSWQLPVAIVRFLGSSDPDEARHIERHGSKAVVAKAVVAPAALAIKKSESAPHLRIPLSSALQEFSSPEDPFLPIFLSPVGRSTAQLPVEIVYFPGSSDPGKARHIERRGSIPSRHVALTKCHSASSDLHLKVDKKALIKQGIIESRLGRGSWQLPIAIVHFPGSSDPGEARHIERRGSIPSRQVRGKKKDKSVQLLSLPRGEVSRVREALVKPTSLFGMYGFVFRLTATMYMYGVSKNSISSVLAKAVVAKVVVAPTALAIKKLESQGGQEGTNEQGIMESRLGRGSWQLPVAIVRFPMSSDPDEAHHIERRGFKATKVGKKKR</sequence>
<dbReference type="EMBL" id="BQNB010016677">
    <property type="protein sequence ID" value="GJT54507.1"/>
    <property type="molecule type" value="Genomic_DNA"/>
</dbReference>
<organism evidence="1 2">
    <name type="scientific">Tanacetum coccineum</name>
    <dbReference type="NCBI Taxonomy" id="301880"/>
    <lineage>
        <taxon>Eukaryota</taxon>
        <taxon>Viridiplantae</taxon>
        <taxon>Streptophyta</taxon>
        <taxon>Embryophyta</taxon>
        <taxon>Tracheophyta</taxon>
        <taxon>Spermatophyta</taxon>
        <taxon>Magnoliopsida</taxon>
        <taxon>eudicotyledons</taxon>
        <taxon>Gunneridae</taxon>
        <taxon>Pentapetalae</taxon>
        <taxon>asterids</taxon>
        <taxon>campanulids</taxon>
        <taxon>Asterales</taxon>
        <taxon>Asteraceae</taxon>
        <taxon>Asteroideae</taxon>
        <taxon>Anthemideae</taxon>
        <taxon>Anthemidinae</taxon>
        <taxon>Tanacetum</taxon>
    </lineage>
</organism>
<evidence type="ECO:0000313" key="2">
    <source>
        <dbReference type="Proteomes" id="UP001151760"/>
    </source>
</evidence>
<keyword evidence="2" id="KW-1185">Reference proteome</keyword>
<accession>A0ABQ5EVH3</accession>
<reference evidence="1" key="2">
    <citation type="submission" date="2022-01" db="EMBL/GenBank/DDBJ databases">
        <authorList>
            <person name="Yamashiro T."/>
            <person name="Shiraishi A."/>
            <person name="Satake H."/>
            <person name="Nakayama K."/>
        </authorList>
    </citation>
    <scope>NUCLEOTIDE SEQUENCE</scope>
</reference>
<reference evidence="1" key="1">
    <citation type="journal article" date="2022" name="Int. J. Mol. Sci.">
        <title>Draft Genome of Tanacetum Coccineum: Genomic Comparison of Closely Related Tanacetum-Family Plants.</title>
        <authorList>
            <person name="Yamashiro T."/>
            <person name="Shiraishi A."/>
            <person name="Nakayama K."/>
            <person name="Satake H."/>
        </authorList>
    </citation>
    <scope>NUCLEOTIDE SEQUENCE</scope>
</reference>
<evidence type="ECO:0008006" key="3">
    <source>
        <dbReference type="Google" id="ProtNLM"/>
    </source>
</evidence>